<accession>A0ABV3QDA8</accession>
<feature type="repeat" description="ANK" evidence="3">
    <location>
        <begin position="36"/>
        <end position="68"/>
    </location>
</feature>
<evidence type="ECO:0000313" key="5">
    <source>
        <dbReference type="Proteomes" id="UP001556220"/>
    </source>
</evidence>
<protein>
    <submittedName>
        <fullName evidence="4">Ankyrin repeat domain-containing protein</fullName>
    </submittedName>
</protein>
<reference evidence="4 5" key="1">
    <citation type="submission" date="2024-06" db="EMBL/GenBank/DDBJ databases">
        <authorList>
            <person name="Woo H."/>
        </authorList>
    </citation>
    <scope>NUCLEOTIDE SEQUENCE [LARGE SCALE GENOMIC DNA]</scope>
    <source>
        <strain evidence="4 5">Si-c</strain>
    </source>
</reference>
<keyword evidence="2 3" id="KW-0040">ANK repeat</keyword>
<dbReference type="SMART" id="SM00248">
    <property type="entry name" value="ANK"/>
    <property type="match status" value="2"/>
</dbReference>
<dbReference type="PANTHER" id="PTHR24171">
    <property type="entry name" value="ANKYRIN REPEAT DOMAIN-CONTAINING PROTEIN 39-RELATED"/>
    <property type="match status" value="1"/>
</dbReference>
<evidence type="ECO:0000256" key="2">
    <source>
        <dbReference type="ARBA" id="ARBA00023043"/>
    </source>
</evidence>
<dbReference type="Gene3D" id="1.25.40.20">
    <property type="entry name" value="Ankyrin repeat-containing domain"/>
    <property type="match status" value="1"/>
</dbReference>
<organism evidence="4 5">
    <name type="scientific">Rhodanobacter lycopersici</name>
    <dbReference type="NCBI Taxonomy" id="3162487"/>
    <lineage>
        <taxon>Bacteria</taxon>
        <taxon>Pseudomonadati</taxon>
        <taxon>Pseudomonadota</taxon>
        <taxon>Gammaproteobacteria</taxon>
        <taxon>Lysobacterales</taxon>
        <taxon>Rhodanobacteraceae</taxon>
        <taxon>Rhodanobacter</taxon>
    </lineage>
</organism>
<keyword evidence="1" id="KW-0677">Repeat</keyword>
<dbReference type="SUPFAM" id="SSF48403">
    <property type="entry name" value="Ankyrin repeat"/>
    <property type="match status" value="1"/>
</dbReference>
<keyword evidence="5" id="KW-1185">Reference proteome</keyword>
<evidence type="ECO:0000256" key="1">
    <source>
        <dbReference type="ARBA" id="ARBA00022737"/>
    </source>
</evidence>
<evidence type="ECO:0000313" key="4">
    <source>
        <dbReference type="EMBL" id="MEW9571735.1"/>
    </source>
</evidence>
<dbReference type="Proteomes" id="UP001556220">
    <property type="component" value="Unassembled WGS sequence"/>
</dbReference>
<dbReference type="RefSeq" id="WP_367853812.1">
    <property type="nucleotide sequence ID" value="NZ_JBFOHK010000002.1"/>
</dbReference>
<evidence type="ECO:0000256" key="3">
    <source>
        <dbReference type="PROSITE-ProRule" id="PRU00023"/>
    </source>
</evidence>
<dbReference type="InterPro" id="IPR036770">
    <property type="entry name" value="Ankyrin_rpt-contain_sf"/>
</dbReference>
<dbReference type="EMBL" id="JBFOHK010000002">
    <property type="protein sequence ID" value="MEW9571735.1"/>
    <property type="molecule type" value="Genomic_DNA"/>
</dbReference>
<gene>
    <name evidence="4" type="ORF">ABQJ54_08220</name>
</gene>
<dbReference type="Pfam" id="PF12796">
    <property type="entry name" value="Ank_2"/>
    <property type="match status" value="1"/>
</dbReference>
<sequence length="110" mass="12510">MTPEEKSEIQSRYYYLYNNNEELNDPIDPLNYIDSSGDRLIHIASGLGDLRTVELLISAGQDINQMGDMGYTPLHWAYRSKNQDLIEFLLSHGADLTIKNGFGKLPNECE</sequence>
<dbReference type="PROSITE" id="PS50297">
    <property type="entry name" value="ANK_REP_REGION"/>
    <property type="match status" value="2"/>
</dbReference>
<comment type="caution">
    <text evidence="4">The sequence shown here is derived from an EMBL/GenBank/DDBJ whole genome shotgun (WGS) entry which is preliminary data.</text>
</comment>
<proteinExistence type="predicted"/>
<dbReference type="InterPro" id="IPR002110">
    <property type="entry name" value="Ankyrin_rpt"/>
</dbReference>
<dbReference type="PROSITE" id="PS50088">
    <property type="entry name" value="ANK_REPEAT"/>
    <property type="match status" value="2"/>
</dbReference>
<feature type="repeat" description="ANK" evidence="3">
    <location>
        <begin position="69"/>
        <end position="101"/>
    </location>
</feature>
<name>A0ABV3QDA8_9GAMM</name>
<dbReference type="PANTHER" id="PTHR24171:SF9">
    <property type="entry name" value="ANKYRIN REPEAT DOMAIN-CONTAINING PROTEIN 39"/>
    <property type="match status" value="1"/>
</dbReference>